<dbReference type="Proteomes" id="UP000189705">
    <property type="component" value="Unplaced"/>
</dbReference>
<protein>
    <submittedName>
        <fullName evidence="8">Apolipoprotein C-I isoform X1</fullName>
    </submittedName>
</protein>
<comment type="subcellular location">
    <subcellularLocation>
        <location evidence="1">Secreted</location>
    </subcellularLocation>
</comment>
<dbReference type="Pfam" id="PF04691">
    <property type="entry name" value="ApoC-I"/>
    <property type="match status" value="1"/>
</dbReference>
<name>A0A3Q0FT94_ALLSI</name>
<evidence type="ECO:0000256" key="2">
    <source>
        <dbReference type="ARBA" id="ARBA00009204"/>
    </source>
</evidence>
<dbReference type="InterPro" id="IPR043081">
    <property type="entry name" value="ApoC-1_sf"/>
</dbReference>
<keyword evidence="7" id="KW-1185">Reference proteome</keyword>
<dbReference type="GeneID" id="102384495"/>
<gene>
    <name evidence="8" type="primary">APOC1</name>
</gene>
<dbReference type="GO" id="GO:0006869">
    <property type="term" value="P:lipid transport"/>
    <property type="evidence" value="ECO:0007669"/>
    <property type="project" value="UniProtKB-KW"/>
</dbReference>
<sequence>MGCECGHRASAAGQRSSELDTAAPALSAWHGPGQAWSLVRTVDKGEGASGKRRKAPLQQALGPGLFAWGADGLGGEPEAPSSGARAWPWQVLTPAVPREPLFCNAAPGLAWPGLAEEPVSWSRCFHNPNLKLEEENRGEGWGGRGAGKTKRFSAQLGDVCVETRSWPWGPCEEGGYCRLQPTPGTMRPAVSIALALVALLVLADSAQSEPGEPTLMQKLEQFKENVKDFADTIGEKTKAALQELRDSEFSTKTRNWFSEHFKKVKEKLKDTFA</sequence>
<dbReference type="GO" id="GO:0004859">
    <property type="term" value="F:phospholipase inhibitor activity"/>
    <property type="evidence" value="ECO:0007669"/>
    <property type="project" value="TreeGrafter"/>
</dbReference>
<accession>A0A3Q0FT94</accession>
<dbReference type="GO" id="GO:0010916">
    <property type="term" value="P:negative regulation of very-low-density lipoprotein particle clearance"/>
    <property type="evidence" value="ECO:0007669"/>
    <property type="project" value="TreeGrafter"/>
</dbReference>
<dbReference type="PANTHER" id="PTHR16565">
    <property type="entry name" value="APOLIPOPROTEIN C-I"/>
    <property type="match status" value="1"/>
</dbReference>
<dbReference type="CTD" id="341"/>
<evidence type="ECO:0000256" key="5">
    <source>
        <dbReference type="ARBA" id="ARBA00022729"/>
    </source>
</evidence>
<dbReference type="GO" id="GO:0006641">
    <property type="term" value="P:triglyceride metabolic process"/>
    <property type="evidence" value="ECO:0007669"/>
    <property type="project" value="TreeGrafter"/>
</dbReference>
<comment type="similarity">
    <text evidence="2">Belongs to the apolipoprotein C1 family.</text>
</comment>
<dbReference type="RefSeq" id="XP_025050846.1">
    <property type="nucleotide sequence ID" value="XM_025195061.1"/>
</dbReference>
<evidence type="ECO:0000256" key="3">
    <source>
        <dbReference type="ARBA" id="ARBA00022448"/>
    </source>
</evidence>
<evidence type="ECO:0000256" key="4">
    <source>
        <dbReference type="ARBA" id="ARBA00022525"/>
    </source>
</evidence>
<dbReference type="GO" id="GO:0034447">
    <property type="term" value="P:very-low-density lipoprotein particle clearance"/>
    <property type="evidence" value="ECO:0007669"/>
    <property type="project" value="TreeGrafter"/>
</dbReference>
<keyword evidence="4" id="KW-0964">Secreted</keyword>
<organism evidence="7 8">
    <name type="scientific">Alligator sinensis</name>
    <name type="common">Chinese alligator</name>
    <dbReference type="NCBI Taxonomy" id="38654"/>
    <lineage>
        <taxon>Eukaryota</taxon>
        <taxon>Metazoa</taxon>
        <taxon>Chordata</taxon>
        <taxon>Craniata</taxon>
        <taxon>Vertebrata</taxon>
        <taxon>Euteleostomi</taxon>
        <taxon>Archelosauria</taxon>
        <taxon>Archosauria</taxon>
        <taxon>Crocodylia</taxon>
        <taxon>Alligatoridae</taxon>
        <taxon>Alligatorinae</taxon>
        <taxon>Alligator</taxon>
    </lineage>
</organism>
<dbReference type="Gene3D" id="4.10.260.30">
    <property type="entry name" value="Apolipoprotein C-I"/>
    <property type="match status" value="1"/>
</dbReference>
<evidence type="ECO:0000313" key="8">
    <source>
        <dbReference type="RefSeq" id="XP_025050846.1"/>
    </source>
</evidence>
<evidence type="ECO:0000256" key="1">
    <source>
        <dbReference type="ARBA" id="ARBA00004613"/>
    </source>
</evidence>
<proteinExistence type="inferred from homology"/>
<keyword evidence="6" id="KW-0445">Lipid transport</keyword>
<dbReference type="GO" id="GO:0042157">
    <property type="term" value="P:lipoprotein metabolic process"/>
    <property type="evidence" value="ECO:0007669"/>
    <property type="project" value="InterPro"/>
</dbReference>
<dbReference type="GO" id="GO:0005504">
    <property type="term" value="F:fatty acid binding"/>
    <property type="evidence" value="ECO:0007669"/>
    <property type="project" value="TreeGrafter"/>
</dbReference>
<evidence type="ECO:0000256" key="6">
    <source>
        <dbReference type="ARBA" id="ARBA00023055"/>
    </source>
</evidence>
<keyword evidence="3" id="KW-0813">Transport</keyword>
<dbReference type="InParanoid" id="A0A3Q0FT94"/>
<evidence type="ECO:0000313" key="7">
    <source>
        <dbReference type="Proteomes" id="UP000189705"/>
    </source>
</evidence>
<dbReference type="InterPro" id="IPR006781">
    <property type="entry name" value="ApoC-I"/>
</dbReference>
<dbReference type="GO" id="GO:0032375">
    <property type="term" value="P:negative regulation of cholesterol transport"/>
    <property type="evidence" value="ECO:0007669"/>
    <property type="project" value="TreeGrafter"/>
</dbReference>
<dbReference type="GO" id="GO:0050995">
    <property type="term" value="P:negative regulation of lipid catabolic process"/>
    <property type="evidence" value="ECO:0007669"/>
    <property type="project" value="TreeGrafter"/>
</dbReference>
<reference evidence="8" key="1">
    <citation type="submission" date="2025-08" db="UniProtKB">
        <authorList>
            <consortium name="RefSeq"/>
        </authorList>
    </citation>
    <scope>IDENTIFICATION</scope>
</reference>
<dbReference type="STRING" id="38654.A0A3Q0FT94"/>
<dbReference type="GO" id="GO:0034361">
    <property type="term" value="C:very-low-density lipoprotein particle"/>
    <property type="evidence" value="ECO:0007669"/>
    <property type="project" value="TreeGrafter"/>
</dbReference>
<dbReference type="PANTHER" id="PTHR16565:SF2">
    <property type="entry name" value="APOLIPOPROTEIN C-I"/>
    <property type="match status" value="1"/>
</dbReference>
<dbReference type="AlphaFoldDB" id="A0A3Q0FT94"/>
<keyword evidence="5" id="KW-0732">Signal</keyword>
<dbReference type="GO" id="GO:0034364">
    <property type="term" value="C:high-density lipoprotein particle"/>
    <property type="evidence" value="ECO:0007669"/>
    <property type="project" value="TreeGrafter"/>
</dbReference>